<evidence type="ECO:0000259" key="3">
    <source>
        <dbReference type="Pfam" id="PF22286"/>
    </source>
</evidence>
<name>L9KJF9_TUPCH</name>
<dbReference type="PANTHER" id="PTHR23179:SF37">
    <property type="entry name" value="1700006A11RIK PROTEIN"/>
    <property type="match status" value="1"/>
</dbReference>
<feature type="region of interest" description="Disordered" evidence="1">
    <location>
        <begin position="248"/>
        <end position="268"/>
    </location>
</feature>
<dbReference type="AlphaFoldDB" id="L9KJF9"/>
<proteinExistence type="predicted"/>
<dbReference type="GO" id="GO:0005096">
    <property type="term" value="F:GTPase activator activity"/>
    <property type="evidence" value="ECO:0007669"/>
    <property type="project" value="TreeGrafter"/>
</dbReference>
<dbReference type="eggNOG" id="KOG4724">
    <property type="taxonomic scope" value="Eukaryota"/>
</dbReference>
<feature type="compositionally biased region" description="Polar residues" evidence="1">
    <location>
        <begin position="249"/>
        <end position="258"/>
    </location>
</feature>
<dbReference type="Pfam" id="PF22286">
    <property type="entry name" value="RHG20_PH"/>
    <property type="match status" value="1"/>
</dbReference>
<dbReference type="InterPro" id="IPR000198">
    <property type="entry name" value="RhoGAP_dom"/>
</dbReference>
<feature type="domain" description="ARHGAP20 PH" evidence="3">
    <location>
        <begin position="27"/>
        <end position="61"/>
    </location>
</feature>
<dbReference type="STRING" id="246437.L9KJF9"/>
<protein>
    <submittedName>
        <fullName evidence="4">Rho GTPase-activating protein 20</fullName>
    </submittedName>
</protein>
<dbReference type="InterPro" id="IPR047887">
    <property type="entry name" value="ARHGAP20_PH"/>
</dbReference>
<dbReference type="Proteomes" id="UP000011518">
    <property type="component" value="Unassembled WGS sequence"/>
</dbReference>
<evidence type="ECO:0000259" key="2">
    <source>
        <dbReference type="Pfam" id="PF00620"/>
    </source>
</evidence>
<dbReference type="Gene3D" id="1.10.555.10">
    <property type="entry name" value="Rho GTPase activation protein"/>
    <property type="match status" value="1"/>
</dbReference>
<sequence length="268" mass="29823">MCGSESLSEVSTHSEKTTSQEDANYTLLIHGPVEFRRDQTRQKRHLFLFKNLLLVANTRSPSVNECMRCTLRKDRLLYSKIPRRTTAGHEHPYGIKTSHLQATALLPQGPECTTSPPTLQEPFLKQPSPDMEDQFILKARCPARGQQRNTEAAVNSAEGDSKAADLMANSLALDMLFILNQKGPLTEGIFRKSANIKSCRVLKEKLNSRVKVDMDSESVIVVASVFKVSFIQFLIENYLKIFGEDVTVSGESSPSCTNSEEDAGTLNN</sequence>
<keyword evidence="5" id="KW-1185">Reference proteome</keyword>
<gene>
    <name evidence="4" type="ORF">TREES_T100015052</name>
</gene>
<dbReference type="GO" id="GO:0007165">
    <property type="term" value="P:signal transduction"/>
    <property type="evidence" value="ECO:0007669"/>
    <property type="project" value="InterPro"/>
</dbReference>
<feature type="domain" description="Rho-GAP" evidence="2">
    <location>
        <begin position="175"/>
        <end position="227"/>
    </location>
</feature>
<dbReference type="EMBL" id="KB320806">
    <property type="protein sequence ID" value="ELW62619.1"/>
    <property type="molecule type" value="Genomic_DNA"/>
</dbReference>
<evidence type="ECO:0000313" key="5">
    <source>
        <dbReference type="Proteomes" id="UP000011518"/>
    </source>
</evidence>
<dbReference type="InterPro" id="IPR008936">
    <property type="entry name" value="Rho_GTPase_activation_prot"/>
</dbReference>
<evidence type="ECO:0000313" key="4">
    <source>
        <dbReference type="EMBL" id="ELW62619.1"/>
    </source>
</evidence>
<accession>L9KJF9</accession>
<reference evidence="5" key="1">
    <citation type="submission" date="2012-07" db="EMBL/GenBank/DDBJ databases">
        <title>Genome of the Chinese tree shrew, a rising model animal genetically related to primates.</title>
        <authorList>
            <person name="Zhang G."/>
            <person name="Fan Y."/>
            <person name="Yao Y."/>
            <person name="Huang Z."/>
        </authorList>
    </citation>
    <scope>NUCLEOTIDE SEQUENCE [LARGE SCALE GENOMIC DNA]</scope>
</reference>
<evidence type="ECO:0000256" key="1">
    <source>
        <dbReference type="SAM" id="MobiDB-lite"/>
    </source>
</evidence>
<dbReference type="InParanoid" id="L9KJF9"/>
<feature type="compositionally biased region" description="Acidic residues" evidence="1">
    <location>
        <begin position="259"/>
        <end position="268"/>
    </location>
</feature>
<dbReference type="Pfam" id="PF00620">
    <property type="entry name" value="RhoGAP"/>
    <property type="match status" value="1"/>
</dbReference>
<dbReference type="PANTHER" id="PTHR23179">
    <property type="entry name" value="T-CELL ACTIVATION RHO GTPASE ACTIVATING PROTEIN-RELATED"/>
    <property type="match status" value="1"/>
</dbReference>
<organism evidence="4 5">
    <name type="scientific">Tupaia chinensis</name>
    <name type="common">Chinese tree shrew</name>
    <name type="synonym">Tupaia belangeri chinensis</name>
    <dbReference type="NCBI Taxonomy" id="246437"/>
    <lineage>
        <taxon>Eukaryota</taxon>
        <taxon>Metazoa</taxon>
        <taxon>Chordata</taxon>
        <taxon>Craniata</taxon>
        <taxon>Vertebrata</taxon>
        <taxon>Euteleostomi</taxon>
        <taxon>Mammalia</taxon>
        <taxon>Eutheria</taxon>
        <taxon>Euarchontoglires</taxon>
        <taxon>Scandentia</taxon>
        <taxon>Tupaiidae</taxon>
        <taxon>Tupaia</taxon>
    </lineage>
</organism>
<reference evidence="5" key="2">
    <citation type="journal article" date="2013" name="Nat. Commun.">
        <title>Genome of the Chinese tree shrew.</title>
        <authorList>
            <person name="Fan Y."/>
            <person name="Huang Z.Y."/>
            <person name="Cao C.C."/>
            <person name="Chen C.S."/>
            <person name="Chen Y.X."/>
            <person name="Fan D.D."/>
            <person name="He J."/>
            <person name="Hou H.L."/>
            <person name="Hu L."/>
            <person name="Hu X.T."/>
            <person name="Jiang X.T."/>
            <person name="Lai R."/>
            <person name="Lang Y.S."/>
            <person name="Liang B."/>
            <person name="Liao S.G."/>
            <person name="Mu D."/>
            <person name="Ma Y.Y."/>
            <person name="Niu Y.Y."/>
            <person name="Sun X.Q."/>
            <person name="Xia J.Q."/>
            <person name="Xiao J."/>
            <person name="Xiong Z.Q."/>
            <person name="Xu L."/>
            <person name="Yang L."/>
            <person name="Zhang Y."/>
            <person name="Zhao W."/>
            <person name="Zhao X.D."/>
            <person name="Zheng Y.T."/>
            <person name="Zhou J.M."/>
            <person name="Zhu Y.B."/>
            <person name="Zhang G.J."/>
            <person name="Wang J."/>
            <person name="Yao Y.G."/>
        </authorList>
    </citation>
    <scope>NUCLEOTIDE SEQUENCE [LARGE SCALE GENOMIC DNA]</scope>
</reference>
<dbReference type="SUPFAM" id="SSF48350">
    <property type="entry name" value="GTPase activation domain, GAP"/>
    <property type="match status" value="1"/>
</dbReference>